<dbReference type="InterPro" id="IPR052605">
    <property type="entry name" value="Fungal_trans_regulator"/>
</dbReference>
<dbReference type="GO" id="GO:0051321">
    <property type="term" value="P:meiotic cell cycle"/>
    <property type="evidence" value="ECO:0007669"/>
    <property type="project" value="TreeGrafter"/>
</dbReference>
<evidence type="ECO:0000256" key="2">
    <source>
        <dbReference type="PROSITE-ProRule" id="PRU00850"/>
    </source>
</evidence>
<feature type="domain" description="NDT80" evidence="3">
    <location>
        <begin position="148"/>
        <end position="376"/>
    </location>
</feature>
<dbReference type="Proteomes" id="UP000077002">
    <property type="component" value="Unassembled WGS sequence"/>
</dbReference>
<keyword evidence="1 2" id="KW-0238">DNA-binding</keyword>
<evidence type="ECO:0000313" key="4">
    <source>
        <dbReference type="EMBL" id="OAG33932.1"/>
    </source>
</evidence>
<dbReference type="Pfam" id="PF05224">
    <property type="entry name" value="NDT80_PhoG"/>
    <property type="match status" value="1"/>
</dbReference>
<evidence type="ECO:0000256" key="1">
    <source>
        <dbReference type="ARBA" id="ARBA00023125"/>
    </source>
</evidence>
<accession>A0A177ES86</accession>
<organism evidence="4 5">
    <name type="scientific">Fonsecaea monophora</name>
    <dbReference type="NCBI Taxonomy" id="254056"/>
    <lineage>
        <taxon>Eukaryota</taxon>
        <taxon>Fungi</taxon>
        <taxon>Dikarya</taxon>
        <taxon>Ascomycota</taxon>
        <taxon>Pezizomycotina</taxon>
        <taxon>Eurotiomycetes</taxon>
        <taxon>Chaetothyriomycetidae</taxon>
        <taxon>Chaetothyriales</taxon>
        <taxon>Herpotrichiellaceae</taxon>
        <taxon>Fonsecaea</taxon>
    </lineage>
</organism>
<dbReference type="PANTHER" id="PTHR35144">
    <property type="entry name" value="MEIOSIS-SPECIFIC TRANSCRIPTION FACTOR NDT80"/>
    <property type="match status" value="1"/>
</dbReference>
<evidence type="ECO:0000259" key="3">
    <source>
        <dbReference type="PROSITE" id="PS51517"/>
    </source>
</evidence>
<dbReference type="GO" id="GO:0003700">
    <property type="term" value="F:DNA-binding transcription factor activity"/>
    <property type="evidence" value="ECO:0007669"/>
    <property type="project" value="UniProtKB-UniRule"/>
</dbReference>
<dbReference type="GO" id="GO:0000228">
    <property type="term" value="C:nuclear chromosome"/>
    <property type="evidence" value="ECO:0007669"/>
    <property type="project" value="TreeGrafter"/>
</dbReference>
<dbReference type="GO" id="GO:0003677">
    <property type="term" value="F:DNA binding"/>
    <property type="evidence" value="ECO:0007669"/>
    <property type="project" value="UniProtKB-KW"/>
</dbReference>
<proteinExistence type="predicted"/>
<dbReference type="Gene3D" id="2.60.40.1390">
    <property type="entry name" value="NDT80 DNA-binding domain"/>
    <property type="match status" value="1"/>
</dbReference>
<dbReference type="AlphaFoldDB" id="A0A177ES86"/>
<sequence>MALLAAPAPPADTSSLFLNGLCQPRGLHHQGQRPAPGAYDRRYMGYGDPDAREGVHAIYNNTPPASSGTGGHVPAYQCLPDSALQGGFVVQKEPGTMLQELSSPATAQNGMTLDDQYGLEVPREPSSLTWEAGDPCQDGTSLMRASVMGPVQNNPTLPESATEQDRTRTKGGQVALVPKESPHCFLSSYINGRWSLINFTFKATITKNFRYDEAEKCYFAYRKNFMSVDCSVLFPSYGGDELVLWTCPETGALHKVLVFGVGVSATSDRDGRPIVLNEYTSKREKGPVVEVKRLKPQAQPGSTKKQCGFERLRFERCTANNGTQRGAQEKFLVRASLYVKLDQGNGQESDWKCIRYNESPGVILRGCAPCHSTTKKSSSSRADQATSPALTYSSSLSASDVGSPFTLAYSSSVGPMRNLLTRHGQQARTHRFDPLLRPSVAAEPAARAPCWW</sequence>
<comment type="caution">
    <text evidence="4">The sequence shown here is derived from an EMBL/GenBank/DDBJ whole genome shotgun (WGS) entry which is preliminary data.</text>
</comment>
<dbReference type="InterPro" id="IPR024061">
    <property type="entry name" value="NDT80_DNA-bd_dom"/>
</dbReference>
<evidence type="ECO:0000313" key="5">
    <source>
        <dbReference type="Proteomes" id="UP000077002"/>
    </source>
</evidence>
<protein>
    <recommendedName>
        <fullName evidence="3">NDT80 domain-containing protein</fullName>
    </recommendedName>
</protein>
<gene>
    <name evidence="4" type="ORF">AYO21_11932</name>
</gene>
<dbReference type="GO" id="GO:0045944">
    <property type="term" value="P:positive regulation of transcription by RNA polymerase II"/>
    <property type="evidence" value="ECO:0007669"/>
    <property type="project" value="TreeGrafter"/>
</dbReference>
<dbReference type="InterPro" id="IPR037141">
    <property type="entry name" value="NDT80_DNA-bd_dom_sf"/>
</dbReference>
<dbReference type="GeneID" id="34607010"/>
<keyword evidence="5" id="KW-1185">Reference proteome</keyword>
<dbReference type="InterPro" id="IPR008967">
    <property type="entry name" value="p53-like_TF_DNA-bd_sf"/>
</dbReference>
<dbReference type="PROSITE" id="PS51517">
    <property type="entry name" value="NDT80"/>
    <property type="match status" value="1"/>
</dbReference>
<feature type="DNA-binding region" description="NDT80" evidence="2">
    <location>
        <begin position="148"/>
        <end position="376"/>
    </location>
</feature>
<dbReference type="OrthoDB" id="10426766at2759"/>
<reference evidence="4 5" key="1">
    <citation type="submission" date="2016-03" db="EMBL/GenBank/DDBJ databases">
        <title>Draft genome sequence of the Fonsecaea monophora CBS 269.37.</title>
        <authorList>
            <person name="Bombassaro A."/>
            <person name="Vinicius W.A."/>
            <person name="De Hoog S."/>
            <person name="Sun J."/>
            <person name="Souza E.M."/>
            <person name="Raittz R.T."/>
            <person name="Costa F."/>
            <person name="Leao A.C."/>
            <person name="Tadra-Sfeir M.Z."/>
            <person name="Baura V."/>
            <person name="Balsanelli E."/>
            <person name="Pedrosa F.O."/>
            <person name="Moreno L.F."/>
            <person name="Steffens M.B."/>
            <person name="Xi L."/>
            <person name="Bocca A.L."/>
            <person name="Felipe M.S."/>
            <person name="Teixeira M."/>
            <person name="Telles Filho F.Q."/>
            <person name="Azevedo C.M."/>
            <person name="Gomes R."/>
            <person name="Vicente V.A."/>
        </authorList>
    </citation>
    <scope>NUCLEOTIDE SEQUENCE [LARGE SCALE GENOMIC DNA]</scope>
    <source>
        <strain evidence="4 5">CBS 269.37</strain>
    </source>
</reference>
<dbReference type="PANTHER" id="PTHR35144:SF2">
    <property type="entry name" value="MEIOSIS-SPECIFIC TRANSCRIPTION FACTOR NDT80"/>
    <property type="match status" value="1"/>
</dbReference>
<dbReference type="RefSeq" id="XP_022505884.1">
    <property type="nucleotide sequence ID" value="XM_022661805.1"/>
</dbReference>
<name>A0A177ES86_9EURO</name>
<dbReference type="SUPFAM" id="SSF49417">
    <property type="entry name" value="p53-like transcription factors"/>
    <property type="match status" value="1"/>
</dbReference>
<dbReference type="EMBL" id="LVKK01000198">
    <property type="protein sequence ID" value="OAG33932.1"/>
    <property type="molecule type" value="Genomic_DNA"/>
</dbReference>